<comment type="caution">
    <text evidence="1">The sequence shown here is derived from an EMBL/GenBank/DDBJ whole genome shotgun (WGS) entry which is preliminary data.</text>
</comment>
<name>A0A4Y2JM06_ARAVE</name>
<dbReference type="Proteomes" id="UP000499080">
    <property type="component" value="Unassembled WGS sequence"/>
</dbReference>
<gene>
    <name evidence="1" type="ORF">AVEN_120721_1</name>
</gene>
<proteinExistence type="predicted"/>
<organism evidence="1 2">
    <name type="scientific">Araneus ventricosus</name>
    <name type="common">Orbweaver spider</name>
    <name type="synonym">Epeira ventricosa</name>
    <dbReference type="NCBI Taxonomy" id="182803"/>
    <lineage>
        <taxon>Eukaryota</taxon>
        <taxon>Metazoa</taxon>
        <taxon>Ecdysozoa</taxon>
        <taxon>Arthropoda</taxon>
        <taxon>Chelicerata</taxon>
        <taxon>Arachnida</taxon>
        <taxon>Araneae</taxon>
        <taxon>Araneomorphae</taxon>
        <taxon>Entelegynae</taxon>
        <taxon>Araneoidea</taxon>
        <taxon>Araneidae</taxon>
        <taxon>Araneus</taxon>
    </lineage>
</organism>
<accession>A0A4Y2JM06</accession>
<reference evidence="1 2" key="1">
    <citation type="journal article" date="2019" name="Sci. Rep.">
        <title>Orb-weaving spider Araneus ventricosus genome elucidates the spidroin gene catalogue.</title>
        <authorList>
            <person name="Kono N."/>
            <person name="Nakamura H."/>
            <person name="Ohtoshi R."/>
            <person name="Moran D.A.P."/>
            <person name="Shinohara A."/>
            <person name="Yoshida Y."/>
            <person name="Fujiwara M."/>
            <person name="Mori M."/>
            <person name="Tomita M."/>
            <person name="Arakawa K."/>
        </authorList>
    </citation>
    <scope>NUCLEOTIDE SEQUENCE [LARGE SCALE GENOMIC DNA]</scope>
</reference>
<evidence type="ECO:0000313" key="1">
    <source>
        <dbReference type="EMBL" id="GBM90176.1"/>
    </source>
</evidence>
<dbReference type="AlphaFoldDB" id="A0A4Y2JM06"/>
<sequence>MRIAEFCWRIWTNSKSRSYHHIYFLELAYHPEGAEQQMMMNTLAARAIRHGVCAETGHVIIIREHKTFADNKAGKGTNEAAEHKQFTMTAMVLDSDTCRGMRPVIIMPQLP</sequence>
<keyword evidence="2" id="KW-1185">Reference proteome</keyword>
<dbReference type="EMBL" id="BGPR01003599">
    <property type="protein sequence ID" value="GBM90176.1"/>
    <property type="molecule type" value="Genomic_DNA"/>
</dbReference>
<evidence type="ECO:0000313" key="2">
    <source>
        <dbReference type="Proteomes" id="UP000499080"/>
    </source>
</evidence>
<protein>
    <submittedName>
        <fullName evidence="1">Uncharacterized protein</fullName>
    </submittedName>
</protein>